<dbReference type="SUPFAM" id="SSF56529">
    <property type="entry name" value="FAH"/>
    <property type="match status" value="1"/>
</dbReference>
<dbReference type="PANTHER" id="PTHR42796:SF4">
    <property type="entry name" value="FUMARYLACETOACETATE HYDROLASE DOMAIN-CONTAINING PROTEIN 2A"/>
    <property type="match status" value="1"/>
</dbReference>
<evidence type="ECO:0000313" key="5">
    <source>
        <dbReference type="Proteomes" id="UP000001064"/>
    </source>
</evidence>
<dbReference type="PANTHER" id="PTHR42796">
    <property type="entry name" value="FUMARYLACETOACETATE HYDROLASE DOMAIN-CONTAINING PROTEIN 2A-RELATED"/>
    <property type="match status" value="1"/>
</dbReference>
<dbReference type="InterPro" id="IPR036663">
    <property type="entry name" value="Fumarylacetoacetase_C_sf"/>
</dbReference>
<keyword evidence="2" id="KW-0479">Metal-binding</keyword>
<evidence type="ECO:0000256" key="2">
    <source>
        <dbReference type="ARBA" id="ARBA00022723"/>
    </source>
</evidence>
<dbReference type="KEGG" id="dpp:DICPUDRAFT_46773"/>
<dbReference type="GO" id="GO:0050163">
    <property type="term" value="F:oxaloacetate tautomerase activity"/>
    <property type="evidence" value="ECO:0007669"/>
    <property type="project" value="UniProtKB-ARBA"/>
</dbReference>
<comment type="similarity">
    <text evidence="1">Belongs to the FAH family.</text>
</comment>
<reference evidence="5" key="1">
    <citation type="journal article" date="2011" name="Genome Biol.">
        <title>Comparative genomics of the social amoebae Dictyostelium discoideum and Dictyostelium purpureum.</title>
        <authorList>
            <consortium name="US DOE Joint Genome Institute (JGI-PGF)"/>
            <person name="Sucgang R."/>
            <person name="Kuo A."/>
            <person name="Tian X."/>
            <person name="Salerno W."/>
            <person name="Parikh A."/>
            <person name="Feasley C.L."/>
            <person name="Dalin E."/>
            <person name="Tu H."/>
            <person name="Huang E."/>
            <person name="Barry K."/>
            <person name="Lindquist E."/>
            <person name="Shapiro H."/>
            <person name="Bruce D."/>
            <person name="Schmutz J."/>
            <person name="Salamov A."/>
            <person name="Fey P."/>
            <person name="Gaudet P."/>
            <person name="Anjard C."/>
            <person name="Babu M.M."/>
            <person name="Basu S."/>
            <person name="Bushmanova Y."/>
            <person name="van der Wel H."/>
            <person name="Katoh-Kurasawa M."/>
            <person name="Dinh C."/>
            <person name="Coutinho P.M."/>
            <person name="Saito T."/>
            <person name="Elias M."/>
            <person name="Schaap P."/>
            <person name="Kay R.R."/>
            <person name="Henrissat B."/>
            <person name="Eichinger L."/>
            <person name="Rivero F."/>
            <person name="Putnam N.H."/>
            <person name="West C.M."/>
            <person name="Loomis W.F."/>
            <person name="Chisholm R.L."/>
            <person name="Shaulsky G."/>
            <person name="Strassmann J.E."/>
            <person name="Queller D.C."/>
            <person name="Kuspa A."/>
            <person name="Grigoriev I.V."/>
        </authorList>
    </citation>
    <scope>NUCLEOTIDE SEQUENCE [LARGE SCALE GENOMIC DNA]</scope>
    <source>
        <strain evidence="5">QSDP1</strain>
    </source>
</reference>
<keyword evidence="5" id="KW-1185">Reference proteome</keyword>
<dbReference type="Proteomes" id="UP000001064">
    <property type="component" value="Unassembled WGS sequence"/>
</dbReference>
<name>F0ZG82_DICPU</name>
<proteinExistence type="inferred from homology"/>
<evidence type="ECO:0000259" key="3">
    <source>
        <dbReference type="Pfam" id="PF01557"/>
    </source>
</evidence>
<dbReference type="OrthoDB" id="411064at2759"/>
<feature type="domain" description="Fumarylacetoacetase-like C-terminal" evidence="3">
    <location>
        <begin position="87"/>
        <end position="302"/>
    </location>
</feature>
<dbReference type="Pfam" id="PF01557">
    <property type="entry name" value="FAA_hydrolase"/>
    <property type="match status" value="1"/>
</dbReference>
<dbReference type="InterPro" id="IPR011234">
    <property type="entry name" value="Fumarylacetoacetase-like_C"/>
</dbReference>
<gene>
    <name evidence="4" type="ORF">DICPUDRAFT_46773</name>
</gene>
<dbReference type="GeneID" id="10503811"/>
<dbReference type="EMBL" id="GL871009">
    <property type="protein sequence ID" value="EGC37060.1"/>
    <property type="molecule type" value="Genomic_DNA"/>
</dbReference>
<dbReference type="Gene3D" id="3.90.850.10">
    <property type="entry name" value="Fumarylacetoacetase-like, C-terminal domain"/>
    <property type="match status" value="1"/>
</dbReference>
<dbReference type="STRING" id="5786.F0ZG82"/>
<dbReference type="GO" id="GO:0046872">
    <property type="term" value="F:metal ion binding"/>
    <property type="evidence" value="ECO:0007669"/>
    <property type="project" value="UniProtKB-KW"/>
</dbReference>
<dbReference type="InParanoid" id="F0ZG82"/>
<dbReference type="GO" id="GO:0006107">
    <property type="term" value="P:oxaloacetate metabolic process"/>
    <property type="evidence" value="ECO:0007669"/>
    <property type="project" value="UniProtKB-ARBA"/>
</dbReference>
<evidence type="ECO:0000313" key="4">
    <source>
        <dbReference type="EMBL" id="EGC37060.1"/>
    </source>
</evidence>
<dbReference type="FunFam" id="3.90.850.10:FF:000002">
    <property type="entry name" value="2-hydroxyhepta-2,4-diene-1,7-dioate isomerase"/>
    <property type="match status" value="1"/>
</dbReference>
<protein>
    <recommendedName>
        <fullName evidence="3">Fumarylacetoacetase-like C-terminal domain-containing protein</fullName>
    </recommendedName>
</protein>
<accession>F0ZG82</accession>
<organism evidence="4 5">
    <name type="scientific">Dictyostelium purpureum</name>
    <name type="common">Slime mold</name>
    <dbReference type="NCBI Taxonomy" id="5786"/>
    <lineage>
        <taxon>Eukaryota</taxon>
        <taxon>Amoebozoa</taxon>
        <taxon>Evosea</taxon>
        <taxon>Eumycetozoa</taxon>
        <taxon>Dictyostelia</taxon>
        <taxon>Dictyosteliales</taxon>
        <taxon>Dictyosteliaceae</taxon>
        <taxon>Dictyostelium</taxon>
    </lineage>
</organism>
<dbReference type="FunCoup" id="F0ZG82">
    <property type="interactions" value="5"/>
</dbReference>
<dbReference type="RefSeq" id="XP_003286417.1">
    <property type="nucleotide sequence ID" value="XM_003286369.1"/>
</dbReference>
<dbReference type="AlphaFoldDB" id="F0ZG82"/>
<evidence type="ECO:0000256" key="1">
    <source>
        <dbReference type="ARBA" id="ARBA00010211"/>
    </source>
</evidence>
<sequence length="303" mass="33328">MNRANFGLIKLVTFETSGVKRLGALLENSIVDLCLADKSIPSDMKSFLSSTSNDKWTKVISVLNNFNNKRIPVENVKLKAPIDNPEKIICIGLNYKEHAIESKMPIPQEPIIFSKFNNSIASQGDDIVLPKDTDQVDYEVELVVVMGKQCKNVSEKEALNYVAGYTIGNDISARDLQLGRNNGGQWLRGKSCDTFAPIGPAIIVNPDIAALTDDIYFNPNSLSIKCTLNGQVVQNSTTKEFIFNVQKVISYLSSYMTLQPGDIIFTGTPSGVGFTRKPAIFLKSGDNIKCEIEELGVLVNNVK</sequence>
<dbReference type="OMA" id="CNKIVAP"/>
<dbReference type="eggNOG" id="KOG1535">
    <property type="taxonomic scope" value="Eukaryota"/>
</dbReference>
<dbReference type="InterPro" id="IPR051121">
    <property type="entry name" value="FAH"/>
</dbReference>
<dbReference type="VEuPathDB" id="AmoebaDB:DICPUDRAFT_46773"/>